<name>A0A8D8A6G2_CULPI</name>
<dbReference type="EMBL" id="HBUE01343954">
    <property type="protein sequence ID" value="CAG6599678.1"/>
    <property type="molecule type" value="Transcribed_RNA"/>
</dbReference>
<organism evidence="1">
    <name type="scientific">Culex pipiens</name>
    <name type="common">House mosquito</name>
    <dbReference type="NCBI Taxonomy" id="7175"/>
    <lineage>
        <taxon>Eukaryota</taxon>
        <taxon>Metazoa</taxon>
        <taxon>Ecdysozoa</taxon>
        <taxon>Arthropoda</taxon>
        <taxon>Hexapoda</taxon>
        <taxon>Insecta</taxon>
        <taxon>Pterygota</taxon>
        <taxon>Neoptera</taxon>
        <taxon>Endopterygota</taxon>
        <taxon>Diptera</taxon>
        <taxon>Nematocera</taxon>
        <taxon>Culicoidea</taxon>
        <taxon>Culicidae</taxon>
        <taxon>Culicinae</taxon>
        <taxon>Culicini</taxon>
        <taxon>Culex</taxon>
        <taxon>Culex</taxon>
    </lineage>
</organism>
<reference evidence="1" key="1">
    <citation type="submission" date="2021-05" db="EMBL/GenBank/DDBJ databases">
        <authorList>
            <person name="Alioto T."/>
            <person name="Alioto T."/>
            <person name="Gomez Garrido J."/>
        </authorList>
    </citation>
    <scope>NUCLEOTIDE SEQUENCE</scope>
</reference>
<protein>
    <submittedName>
        <fullName evidence="1">(northern house mosquito) hypothetical protein</fullName>
    </submittedName>
</protein>
<sequence>MAEIQHFSDLSSLNQLFNILHSLRNQLLHLNPNRQVSLRVQLLHERMQTHQKVIVRISRETTLKRFSLATLHRFRLDTGPQLVLESHLAKQVRRQLNDVPTSRGHLHHLDVVVRRICLDRFVRLHHGQLVRIVTAVLHHGIPRNRKVLEALPTQAHRFSIVTFAL</sequence>
<accession>A0A8D8A6G2</accession>
<dbReference type="EMBL" id="HBUE01017797">
    <property type="protein sequence ID" value="CAG6451142.1"/>
    <property type="molecule type" value="Transcribed_RNA"/>
</dbReference>
<dbReference type="EMBL" id="HBUE01237018">
    <property type="protein sequence ID" value="CAG6547477.1"/>
    <property type="molecule type" value="Transcribed_RNA"/>
</dbReference>
<evidence type="ECO:0000313" key="1">
    <source>
        <dbReference type="EMBL" id="CAG6451142.1"/>
    </source>
</evidence>
<dbReference type="AlphaFoldDB" id="A0A8D8A6G2"/>
<proteinExistence type="predicted"/>